<evidence type="ECO:0000313" key="13">
    <source>
        <dbReference type="EMBL" id="WBW74992.1"/>
    </source>
</evidence>
<dbReference type="GO" id="GO:0009398">
    <property type="term" value="P:FMN biosynthetic process"/>
    <property type="evidence" value="ECO:0007669"/>
    <property type="project" value="TreeGrafter"/>
</dbReference>
<dbReference type="GO" id="GO:0005739">
    <property type="term" value="C:mitochondrion"/>
    <property type="evidence" value="ECO:0007669"/>
    <property type="project" value="TreeGrafter"/>
</dbReference>
<name>A0AAE9WER3_9SCHI</name>
<evidence type="ECO:0000313" key="14">
    <source>
        <dbReference type="Proteomes" id="UP001212411"/>
    </source>
</evidence>
<dbReference type="GeneID" id="80878369"/>
<evidence type="ECO:0000256" key="9">
    <source>
        <dbReference type="ARBA" id="ARBA00022741"/>
    </source>
</evidence>
<dbReference type="SUPFAM" id="SSF82114">
    <property type="entry name" value="Riboflavin kinase-like"/>
    <property type="match status" value="1"/>
</dbReference>
<evidence type="ECO:0000256" key="3">
    <source>
        <dbReference type="ARBA" id="ARBA00010108"/>
    </source>
</evidence>
<dbReference type="GO" id="GO:0008531">
    <property type="term" value="F:riboflavin kinase activity"/>
    <property type="evidence" value="ECO:0007669"/>
    <property type="project" value="UniProtKB-EC"/>
</dbReference>
<keyword evidence="13" id="KW-0418">Kinase</keyword>
<keyword evidence="9" id="KW-0547">Nucleotide-binding</keyword>
<sequence length="163" mass="18632">MTAKLENQRPKVVGSDKVEAPYPIRFEGKVVRGFGRGSKDLGIPTANVSEDSIQELLKHKDSGVYYGFAKISQQIFPMVMSVGWNPYYNNTLRSAEVHLINRKGSDFYDQQIRVIVLGYIRPELNYEGVQKLIEDIQIDIQVALNSLERPNYAHYKEDGFFKS</sequence>
<gene>
    <name evidence="13" type="primary">fmn1</name>
    <name evidence="13" type="ORF">SOMG_04904</name>
</gene>
<dbReference type="RefSeq" id="XP_056039235.1">
    <property type="nucleotide sequence ID" value="XM_056183680.1"/>
</dbReference>
<evidence type="ECO:0000256" key="2">
    <source>
        <dbReference type="ARBA" id="ARBA00005201"/>
    </source>
</evidence>
<evidence type="ECO:0000256" key="7">
    <source>
        <dbReference type="ARBA" id="ARBA00022643"/>
    </source>
</evidence>
<keyword evidence="14" id="KW-1185">Reference proteome</keyword>
<evidence type="ECO:0000256" key="5">
    <source>
        <dbReference type="ARBA" id="ARBA00017394"/>
    </source>
</evidence>
<evidence type="ECO:0000256" key="1">
    <source>
        <dbReference type="ARBA" id="ARBA00003572"/>
    </source>
</evidence>
<keyword evidence="8" id="KW-0808">Transferase</keyword>
<keyword evidence="10" id="KW-0067">ATP-binding</keyword>
<evidence type="ECO:0000256" key="6">
    <source>
        <dbReference type="ARBA" id="ARBA00022630"/>
    </source>
</evidence>
<dbReference type="SMART" id="SM00904">
    <property type="entry name" value="Flavokinase"/>
    <property type="match status" value="1"/>
</dbReference>
<evidence type="ECO:0000256" key="11">
    <source>
        <dbReference type="ARBA" id="ARBA00029960"/>
    </source>
</evidence>
<keyword evidence="7" id="KW-0288">FMN</keyword>
<evidence type="ECO:0000256" key="8">
    <source>
        <dbReference type="ARBA" id="ARBA00022679"/>
    </source>
</evidence>
<protein>
    <recommendedName>
        <fullName evidence="5">Riboflavin kinase</fullName>
        <ecNumber evidence="4">2.7.1.26</ecNumber>
    </recommendedName>
    <alternativeName>
        <fullName evidence="11">Flavin mononucleotide kinase 1</fullName>
    </alternativeName>
</protein>
<comment type="similarity">
    <text evidence="3">Belongs to the flavokinase family.</text>
</comment>
<dbReference type="PANTHER" id="PTHR22749">
    <property type="entry name" value="RIBOFLAVIN KINASE/FMN ADENYLYLTRANSFERASE"/>
    <property type="match status" value="1"/>
</dbReference>
<dbReference type="GO" id="GO:0009231">
    <property type="term" value="P:riboflavin biosynthetic process"/>
    <property type="evidence" value="ECO:0007669"/>
    <property type="project" value="InterPro"/>
</dbReference>
<dbReference type="AlphaFoldDB" id="A0AAE9WER3"/>
<dbReference type="GO" id="GO:0005524">
    <property type="term" value="F:ATP binding"/>
    <property type="evidence" value="ECO:0007669"/>
    <property type="project" value="UniProtKB-KW"/>
</dbReference>
<comment type="function">
    <text evidence="1">Catalyzes the phosphorylation of riboflavin (vitamin B2) to form flavin mononucleotide (FMN) coenzyme.</text>
</comment>
<dbReference type="InterPro" id="IPR023468">
    <property type="entry name" value="Riboflavin_kinase"/>
</dbReference>
<dbReference type="InterPro" id="IPR023465">
    <property type="entry name" value="Riboflavin_kinase_dom_sf"/>
</dbReference>
<dbReference type="Pfam" id="PF01687">
    <property type="entry name" value="Flavokinase"/>
    <property type="match status" value="1"/>
</dbReference>
<comment type="pathway">
    <text evidence="2">Cofactor biosynthesis; FMN biosynthesis; FMN from riboflavin (ATP route): step 1/1.</text>
</comment>
<accession>A0AAE9WER3</accession>
<proteinExistence type="inferred from homology"/>
<evidence type="ECO:0000256" key="4">
    <source>
        <dbReference type="ARBA" id="ARBA00012105"/>
    </source>
</evidence>
<dbReference type="Proteomes" id="UP001212411">
    <property type="component" value="Chromosome 3"/>
</dbReference>
<keyword evidence="6" id="KW-0285">Flavoprotein</keyword>
<dbReference type="KEGG" id="som:SOMG_04904"/>
<dbReference type="EC" id="2.7.1.26" evidence="4"/>
<reference evidence="13 14" key="1">
    <citation type="journal article" date="2023" name="G3 (Bethesda)">
        <title>A high-quality reference genome for the fission yeast Schizosaccharomyces osmophilus.</title>
        <authorList>
            <person name="Jia G.S."/>
            <person name="Zhang W.C."/>
            <person name="Liang Y."/>
            <person name="Liu X.H."/>
            <person name="Rhind N."/>
            <person name="Pidoux A."/>
            <person name="Brysch-Herzberg M."/>
            <person name="Du L.L."/>
        </authorList>
    </citation>
    <scope>NUCLEOTIDE SEQUENCE [LARGE SCALE GENOMIC DNA]</scope>
    <source>
        <strain evidence="13 14">CBS 15793</strain>
    </source>
</reference>
<evidence type="ECO:0000256" key="10">
    <source>
        <dbReference type="ARBA" id="ARBA00022840"/>
    </source>
</evidence>
<dbReference type="Gene3D" id="2.40.30.30">
    <property type="entry name" value="Riboflavin kinase-like"/>
    <property type="match status" value="1"/>
</dbReference>
<dbReference type="InterPro" id="IPR015865">
    <property type="entry name" value="Riboflavin_kinase_bac/euk"/>
</dbReference>
<dbReference type="PANTHER" id="PTHR22749:SF6">
    <property type="entry name" value="RIBOFLAVIN KINASE"/>
    <property type="match status" value="1"/>
</dbReference>
<feature type="domain" description="Riboflavin kinase" evidence="12">
    <location>
        <begin position="19"/>
        <end position="148"/>
    </location>
</feature>
<organism evidence="13 14">
    <name type="scientific">Schizosaccharomyces osmophilus</name>
    <dbReference type="NCBI Taxonomy" id="2545709"/>
    <lineage>
        <taxon>Eukaryota</taxon>
        <taxon>Fungi</taxon>
        <taxon>Dikarya</taxon>
        <taxon>Ascomycota</taxon>
        <taxon>Taphrinomycotina</taxon>
        <taxon>Schizosaccharomycetes</taxon>
        <taxon>Schizosaccharomycetales</taxon>
        <taxon>Schizosaccharomycetaceae</taxon>
        <taxon>Schizosaccharomyces</taxon>
    </lineage>
</organism>
<dbReference type="EMBL" id="CP115613">
    <property type="protein sequence ID" value="WBW74992.1"/>
    <property type="molecule type" value="Genomic_DNA"/>
</dbReference>
<evidence type="ECO:0000259" key="12">
    <source>
        <dbReference type="SMART" id="SM00904"/>
    </source>
</evidence>